<dbReference type="PhylomeDB" id="A7RMG1"/>
<dbReference type="GO" id="GO:0005615">
    <property type="term" value="C:extracellular space"/>
    <property type="evidence" value="ECO:0000318"/>
    <property type="project" value="GO_Central"/>
</dbReference>
<comment type="subcellular location">
    <subcellularLocation>
        <location evidence="1">Secreted</location>
    </subcellularLocation>
</comment>
<evidence type="ECO:0000259" key="11">
    <source>
        <dbReference type="PROSITE" id="PS50240"/>
    </source>
</evidence>
<evidence type="ECO:0000256" key="7">
    <source>
        <dbReference type="ARBA" id="ARBA00022825"/>
    </source>
</evidence>
<evidence type="ECO:0000313" key="14">
    <source>
        <dbReference type="Proteomes" id="UP000001593"/>
    </source>
</evidence>
<dbReference type="GO" id="GO:0006508">
    <property type="term" value="P:proteolysis"/>
    <property type="evidence" value="ECO:0000318"/>
    <property type="project" value="GO_Central"/>
</dbReference>
<gene>
    <name evidence="13" type="ORF">NEMVEDRAFT_v1g1857</name>
</gene>
<protein>
    <recommendedName>
        <fullName evidence="15">Peptidase S1 domain-containing protein</fullName>
    </recommendedName>
</protein>
<dbReference type="FunFam" id="2.40.10.10:FF:000120">
    <property type="entry name" value="Putative serine protease"/>
    <property type="match status" value="1"/>
</dbReference>
<dbReference type="InParanoid" id="A7RMG1"/>
<evidence type="ECO:0000256" key="5">
    <source>
        <dbReference type="ARBA" id="ARBA00022729"/>
    </source>
</evidence>
<keyword evidence="4 10" id="KW-0645">Protease</keyword>
<dbReference type="InterPro" id="IPR043504">
    <property type="entry name" value="Peptidase_S1_PA_chymotrypsin"/>
</dbReference>
<feature type="domain" description="ShKT" evidence="12">
    <location>
        <begin position="3"/>
        <end position="35"/>
    </location>
</feature>
<proteinExistence type="predicted"/>
<keyword evidence="3" id="KW-0800">Toxin</keyword>
<sequence>AVCADRNMYCPQYKQWGRCSDSWTQQNCQKSCDLCPQQQGKKDGGLRGVCGVRQYGRFPGRVVDGQTAAKNSWPWQAQLHSPYGTHFCGGSLVAREWVLTAAHCVQSKSASSIRVRLGEHNLRRGDGTEQDFTVRQVIVHPNYRRQTTDSDVALLRLSHPATLNKAVSLICLPKEGESEAVGKNCYITGATGYNRPGASVLQEAMMPIVSQQTCAAAMRRWGICGGFGAGSTISGCFGDSGGPFVCQGSNKRWNIQGVVSWGTRTCSSGQNEYTVYARVAQFVPWIRKYI</sequence>
<evidence type="ECO:0000256" key="8">
    <source>
        <dbReference type="ARBA" id="ARBA00023157"/>
    </source>
</evidence>
<evidence type="ECO:0000256" key="6">
    <source>
        <dbReference type="ARBA" id="ARBA00022801"/>
    </source>
</evidence>
<dbReference type="PROSITE" id="PS51670">
    <property type="entry name" value="SHKT"/>
    <property type="match status" value="1"/>
</dbReference>
<dbReference type="EMBL" id="DS469520">
    <property type="protein sequence ID" value="EDO47336.1"/>
    <property type="molecule type" value="Genomic_DNA"/>
</dbReference>
<dbReference type="SUPFAM" id="SSF50494">
    <property type="entry name" value="Trypsin-like serine proteases"/>
    <property type="match status" value="1"/>
</dbReference>
<reference evidence="13 14" key="1">
    <citation type="journal article" date="2007" name="Science">
        <title>Sea anemone genome reveals ancestral eumetazoan gene repertoire and genomic organization.</title>
        <authorList>
            <person name="Putnam N.H."/>
            <person name="Srivastava M."/>
            <person name="Hellsten U."/>
            <person name="Dirks B."/>
            <person name="Chapman J."/>
            <person name="Salamov A."/>
            <person name="Terry A."/>
            <person name="Shapiro H."/>
            <person name="Lindquist E."/>
            <person name="Kapitonov V.V."/>
            <person name="Jurka J."/>
            <person name="Genikhovich G."/>
            <person name="Grigoriev I.V."/>
            <person name="Lucas S.M."/>
            <person name="Steele R.E."/>
            <person name="Finnerty J.R."/>
            <person name="Technau U."/>
            <person name="Martindale M.Q."/>
            <person name="Rokhsar D.S."/>
        </authorList>
    </citation>
    <scope>NUCLEOTIDE SEQUENCE [LARGE SCALE GENOMIC DNA]</scope>
    <source>
        <strain evidence="14">CH2 X CH6</strain>
    </source>
</reference>
<dbReference type="PANTHER" id="PTHR24264:SF65">
    <property type="entry name" value="SRCR DOMAIN-CONTAINING PROTEIN"/>
    <property type="match status" value="1"/>
</dbReference>
<dbReference type="PRINTS" id="PR00722">
    <property type="entry name" value="CHYMOTRYPSIN"/>
</dbReference>
<evidence type="ECO:0000256" key="3">
    <source>
        <dbReference type="ARBA" id="ARBA00022656"/>
    </source>
</evidence>
<comment type="caution">
    <text evidence="9">Lacks conserved residue(s) required for the propagation of feature annotation.</text>
</comment>
<dbReference type="AlphaFoldDB" id="A7RMG1"/>
<dbReference type="PANTHER" id="PTHR24264">
    <property type="entry name" value="TRYPSIN-RELATED"/>
    <property type="match status" value="1"/>
</dbReference>
<dbReference type="Pfam" id="PF01549">
    <property type="entry name" value="ShK"/>
    <property type="match status" value="1"/>
</dbReference>
<evidence type="ECO:0000256" key="4">
    <source>
        <dbReference type="ARBA" id="ARBA00022670"/>
    </source>
</evidence>
<evidence type="ECO:0000313" key="13">
    <source>
        <dbReference type="EMBL" id="EDO47336.1"/>
    </source>
</evidence>
<dbReference type="PROSITE" id="PS00134">
    <property type="entry name" value="TRYPSIN_HIS"/>
    <property type="match status" value="1"/>
</dbReference>
<dbReference type="STRING" id="45351.A7RMG1"/>
<evidence type="ECO:0000259" key="12">
    <source>
        <dbReference type="PROSITE" id="PS51670"/>
    </source>
</evidence>
<feature type="domain" description="Peptidase S1" evidence="11">
    <location>
        <begin position="62"/>
        <end position="290"/>
    </location>
</feature>
<keyword evidence="8 9" id="KW-1015">Disulfide bond</keyword>
<dbReference type="PROSITE" id="PS50240">
    <property type="entry name" value="TRYPSIN_DOM"/>
    <property type="match status" value="1"/>
</dbReference>
<feature type="non-terminal residue" evidence="13">
    <location>
        <position position="1"/>
    </location>
</feature>
<dbReference type="InterPro" id="IPR003582">
    <property type="entry name" value="ShKT_dom"/>
</dbReference>
<dbReference type="InterPro" id="IPR050127">
    <property type="entry name" value="Serine_Proteases_S1"/>
</dbReference>
<dbReference type="InterPro" id="IPR001314">
    <property type="entry name" value="Peptidase_S1A"/>
</dbReference>
<evidence type="ECO:0000256" key="2">
    <source>
        <dbReference type="ARBA" id="ARBA00022525"/>
    </source>
</evidence>
<dbReference type="HOGENOM" id="CLU_006842_0_4_1"/>
<dbReference type="CDD" id="cd00190">
    <property type="entry name" value="Tryp_SPc"/>
    <property type="match status" value="1"/>
</dbReference>
<keyword evidence="2" id="KW-0964">Secreted</keyword>
<keyword evidence="14" id="KW-1185">Reference proteome</keyword>
<dbReference type="eggNOG" id="KOG3627">
    <property type="taxonomic scope" value="Eukaryota"/>
</dbReference>
<evidence type="ECO:0008006" key="15">
    <source>
        <dbReference type="Google" id="ProtNLM"/>
    </source>
</evidence>
<dbReference type="PROSITE" id="PS00135">
    <property type="entry name" value="TRYPSIN_SER"/>
    <property type="match status" value="1"/>
</dbReference>
<dbReference type="GO" id="GO:0090729">
    <property type="term" value="F:toxin activity"/>
    <property type="evidence" value="ECO:0007669"/>
    <property type="project" value="UniProtKB-KW"/>
</dbReference>
<dbReference type="InterPro" id="IPR033116">
    <property type="entry name" value="TRYPSIN_SER"/>
</dbReference>
<evidence type="ECO:0000256" key="9">
    <source>
        <dbReference type="PROSITE-ProRule" id="PRU01005"/>
    </source>
</evidence>
<dbReference type="Pfam" id="PF00089">
    <property type="entry name" value="Trypsin"/>
    <property type="match status" value="1"/>
</dbReference>
<dbReference type="InterPro" id="IPR001254">
    <property type="entry name" value="Trypsin_dom"/>
</dbReference>
<keyword evidence="7 10" id="KW-0720">Serine protease</keyword>
<keyword evidence="6 10" id="KW-0378">Hydrolase</keyword>
<evidence type="ECO:0000256" key="10">
    <source>
        <dbReference type="RuleBase" id="RU363034"/>
    </source>
</evidence>
<name>A7RMG1_NEMVE</name>
<dbReference type="GO" id="GO:0004252">
    <property type="term" value="F:serine-type endopeptidase activity"/>
    <property type="evidence" value="ECO:0000318"/>
    <property type="project" value="GO_Central"/>
</dbReference>
<dbReference type="MEROPS" id="S01.152"/>
<dbReference type="Gene3D" id="2.40.10.10">
    <property type="entry name" value="Trypsin-like serine proteases"/>
    <property type="match status" value="1"/>
</dbReference>
<accession>A7RMG1</accession>
<dbReference type="Proteomes" id="UP000001593">
    <property type="component" value="Unassembled WGS sequence"/>
</dbReference>
<dbReference type="SMART" id="SM00020">
    <property type="entry name" value="Tryp_SPc"/>
    <property type="match status" value="1"/>
</dbReference>
<feature type="disulfide bond" evidence="9">
    <location>
        <begin position="10"/>
        <end position="28"/>
    </location>
</feature>
<dbReference type="InterPro" id="IPR018114">
    <property type="entry name" value="TRYPSIN_HIS"/>
</dbReference>
<evidence type="ECO:0000256" key="1">
    <source>
        <dbReference type="ARBA" id="ARBA00004613"/>
    </source>
</evidence>
<keyword evidence="5" id="KW-0732">Signal</keyword>
<dbReference type="InterPro" id="IPR009003">
    <property type="entry name" value="Peptidase_S1_PA"/>
</dbReference>
<organism evidence="13 14">
    <name type="scientific">Nematostella vectensis</name>
    <name type="common">Starlet sea anemone</name>
    <dbReference type="NCBI Taxonomy" id="45351"/>
    <lineage>
        <taxon>Eukaryota</taxon>
        <taxon>Metazoa</taxon>
        <taxon>Cnidaria</taxon>
        <taxon>Anthozoa</taxon>
        <taxon>Hexacorallia</taxon>
        <taxon>Actiniaria</taxon>
        <taxon>Edwardsiidae</taxon>
        <taxon>Nematostella</taxon>
    </lineage>
</organism>
<dbReference type="SMART" id="SM00254">
    <property type="entry name" value="ShKT"/>
    <property type="match status" value="1"/>
</dbReference>
<feature type="disulfide bond" evidence="9">
    <location>
        <begin position="19"/>
        <end position="32"/>
    </location>
</feature>
<feature type="non-terminal residue" evidence="13">
    <location>
        <position position="290"/>
    </location>
</feature>